<dbReference type="Pfam" id="PF13549">
    <property type="entry name" value="ATP-grasp_5"/>
    <property type="match status" value="1"/>
</dbReference>
<evidence type="ECO:0000313" key="4">
    <source>
        <dbReference type="EMBL" id="MBC9980632.1"/>
    </source>
</evidence>
<accession>A0ABR7U9J3</accession>
<dbReference type="InterPro" id="IPR016102">
    <property type="entry name" value="Succinyl-CoA_synth-like"/>
</dbReference>
<dbReference type="EMBL" id="JAATTO010000029">
    <property type="protein sequence ID" value="MBC9980632.1"/>
    <property type="molecule type" value="Genomic_DNA"/>
</dbReference>
<dbReference type="RefSeq" id="WP_188100439.1">
    <property type="nucleotide sequence ID" value="NZ_JAANIH010000017.1"/>
</dbReference>
<dbReference type="Gene3D" id="3.40.50.261">
    <property type="entry name" value="Succinyl-CoA synthetase domains"/>
    <property type="match status" value="2"/>
</dbReference>
<keyword evidence="5" id="KW-1185">Reference proteome</keyword>
<dbReference type="Proteomes" id="UP000639516">
    <property type="component" value="Unassembled WGS sequence"/>
</dbReference>
<name>A0ABR7U9J3_9BRAD</name>
<dbReference type="PANTHER" id="PTHR42793:SF4">
    <property type="entry name" value="BLL6376 PROTEIN"/>
    <property type="match status" value="1"/>
</dbReference>
<sequence length="699" mass="72696">MSLNALFNPRSIAVVGASADSTKTSGLPVAFLRQQKFEGEIYPVNPRVAEIDGLRCYKSIEALPVAPDVAMVLLGSAHALGAVRELAAKGTKHAIVLAGGFGESGEEGQERQRQLLSAAGGTRILGPNTIGLVNVSDSVPLSASGALSAGSLLKGSVSVVSQSGGILGALLSRLTANGVGLSKLIATGNEADLEIADFVDYLADDVGTSVIALYIEAIRHPEKFRRAARRAREAGKKIVALKIGRSAAGARAAASHTGAMAGTDRTYDAFFRDLGIVRAQTFGDLVDIPAALATQPALMGRRVAILTSTGGAGTLIVDSFGLHGLEAPDPDTKTAEQLATVMPDGPASLKTNPIDVTLAGLQPEILKGCIETLLNSPAYDALVVIVGATSVRNPDLISNAIREAKSAQSKPLLAYVSPYAPEAVSRLTKQGVPTFSTPEAVTVVLNALWTVGRPLRRREGSQPRPAVDIPGDWHGSLDEHRAKSLFARFGVPVVREKIVANGLEAGEAARELGGRIVLKILSSTITHKSDVGGVAVGLDAATVGGALDRMREVVAARVGRAPEAFIVQEMVPSGGFELILGCHRDPLGLVLLLGMGGITAELMNDTVIRLLAPDISFSRDLALEMVQELRCWPLLDGYRGRARLDVEGLVSAIVAFAAMAVALDGRIVEAEINPMFVLPAGEGVCAADAVAVLTSGLAP</sequence>
<keyword evidence="4" id="KW-0436">Ligase</keyword>
<keyword evidence="2" id="KW-0547">Nucleotide-binding</keyword>
<dbReference type="InterPro" id="IPR032875">
    <property type="entry name" value="Succ_CoA_lig_flav_dom"/>
</dbReference>
<dbReference type="PANTHER" id="PTHR42793">
    <property type="entry name" value="COA BINDING DOMAIN CONTAINING PROTEIN"/>
    <property type="match status" value="1"/>
</dbReference>
<dbReference type="InterPro" id="IPR036291">
    <property type="entry name" value="NAD(P)-bd_dom_sf"/>
</dbReference>
<dbReference type="InterPro" id="IPR011761">
    <property type="entry name" value="ATP-grasp"/>
</dbReference>
<comment type="caution">
    <text evidence="4">The sequence shown here is derived from an EMBL/GenBank/DDBJ whole genome shotgun (WGS) entry which is preliminary data.</text>
</comment>
<keyword evidence="2" id="KW-0067">ATP-binding</keyword>
<dbReference type="InterPro" id="IPR013815">
    <property type="entry name" value="ATP_grasp_subdomain_1"/>
</dbReference>
<dbReference type="PROSITE" id="PS50975">
    <property type="entry name" value="ATP_GRASP"/>
    <property type="match status" value="1"/>
</dbReference>
<evidence type="ECO:0000313" key="5">
    <source>
        <dbReference type="Proteomes" id="UP000639516"/>
    </source>
</evidence>
<dbReference type="Pfam" id="PF13607">
    <property type="entry name" value="Succ_CoA_lig"/>
    <property type="match status" value="1"/>
</dbReference>
<evidence type="ECO:0000256" key="2">
    <source>
        <dbReference type="PROSITE-ProRule" id="PRU00409"/>
    </source>
</evidence>
<dbReference type="SMART" id="SM00881">
    <property type="entry name" value="CoA_binding"/>
    <property type="match status" value="1"/>
</dbReference>
<dbReference type="Pfam" id="PF13380">
    <property type="entry name" value="CoA_binding_2"/>
    <property type="match status" value="1"/>
</dbReference>
<reference evidence="4 5" key="1">
    <citation type="journal article" date="2020" name="Arch. Microbiol.">
        <title>Bradyrhizobium campsiandrae sp. nov., a nitrogen-fixing bacterial strain isolated from a native leguminous tree from the Amazon adapted to flooded conditions.</title>
        <authorList>
            <person name="Cabral Michel D."/>
            <person name="Martins da Costa E."/>
            <person name="Azarias Guimaraes A."/>
            <person name="Soares de Carvalho T."/>
            <person name="Santos de Castro Caputo P."/>
            <person name="Willems A."/>
            <person name="de Souza Moreira F.M."/>
        </authorList>
    </citation>
    <scope>NUCLEOTIDE SEQUENCE [LARGE SCALE GENOMIC DNA]</scope>
    <source>
        <strain evidence="5">INPA 384B</strain>
    </source>
</reference>
<dbReference type="Gene3D" id="3.40.50.720">
    <property type="entry name" value="NAD(P)-binding Rossmann-like Domain"/>
    <property type="match status" value="1"/>
</dbReference>
<dbReference type="Gene3D" id="3.30.470.20">
    <property type="entry name" value="ATP-grasp fold, B domain"/>
    <property type="match status" value="1"/>
</dbReference>
<proteinExistence type="predicted"/>
<organism evidence="4 5">
    <name type="scientific">Bradyrhizobium campsiandrae</name>
    <dbReference type="NCBI Taxonomy" id="1729892"/>
    <lineage>
        <taxon>Bacteria</taxon>
        <taxon>Pseudomonadati</taxon>
        <taxon>Pseudomonadota</taxon>
        <taxon>Alphaproteobacteria</taxon>
        <taxon>Hyphomicrobiales</taxon>
        <taxon>Nitrobacteraceae</taxon>
        <taxon>Bradyrhizobium</taxon>
    </lineage>
</organism>
<dbReference type="InterPro" id="IPR003781">
    <property type="entry name" value="CoA-bd"/>
</dbReference>
<evidence type="ECO:0000259" key="3">
    <source>
        <dbReference type="PROSITE" id="PS50975"/>
    </source>
</evidence>
<dbReference type="GO" id="GO:0016874">
    <property type="term" value="F:ligase activity"/>
    <property type="evidence" value="ECO:0007669"/>
    <property type="project" value="UniProtKB-KW"/>
</dbReference>
<dbReference type="SUPFAM" id="SSF52210">
    <property type="entry name" value="Succinyl-CoA synthetase domains"/>
    <property type="match status" value="2"/>
</dbReference>
<keyword evidence="1" id="KW-0816">Tricarboxylic acid cycle</keyword>
<dbReference type="SUPFAM" id="SSF51735">
    <property type="entry name" value="NAD(P)-binding Rossmann-fold domains"/>
    <property type="match status" value="1"/>
</dbReference>
<gene>
    <name evidence="4" type="ORF">HA482_20740</name>
</gene>
<protein>
    <submittedName>
        <fullName evidence="4">Acetate--CoA ligase family protein</fullName>
    </submittedName>
</protein>
<dbReference type="SUPFAM" id="SSF56059">
    <property type="entry name" value="Glutathione synthetase ATP-binding domain-like"/>
    <property type="match status" value="1"/>
</dbReference>
<evidence type="ECO:0000256" key="1">
    <source>
        <dbReference type="ARBA" id="ARBA00022532"/>
    </source>
</evidence>
<feature type="domain" description="ATP-grasp" evidence="3">
    <location>
        <begin position="483"/>
        <end position="698"/>
    </location>
</feature>
<dbReference type="Gene3D" id="3.30.1490.20">
    <property type="entry name" value="ATP-grasp fold, A domain"/>
    <property type="match status" value="1"/>
</dbReference>